<dbReference type="SMART" id="SM00530">
    <property type="entry name" value="HTH_XRE"/>
    <property type="match status" value="1"/>
</dbReference>
<accession>A0A8J2ZG37</accession>
<dbReference type="InterPro" id="IPR001387">
    <property type="entry name" value="Cro/C1-type_HTH"/>
</dbReference>
<evidence type="ECO:0000313" key="3">
    <source>
        <dbReference type="Proteomes" id="UP000617145"/>
    </source>
</evidence>
<dbReference type="Gene3D" id="1.10.260.40">
    <property type="entry name" value="lambda repressor-like DNA-binding domains"/>
    <property type="match status" value="1"/>
</dbReference>
<dbReference type="AlphaFoldDB" id="A0A8J2ZG37"/>
<evidence type="ECO:0000313" key="2">
    <source>
        <dbReference type="EMBL" id="GGG59729.1"/>
    </source>
</evidence>
<dbReference type="GO" id="GO:0003677">
    <property type="term" value="F:DNA binding"/>
    <property type="evidence" value="ECO:0007669"/>
    <property type="project" value="InterPro"/>
</dbReference>
<organism evidence="2 3">
    <name type="scientific">Salipiger pallidus</name>
    <dbReference type="NCBI Taxonomy" id="1775170"/>
    <lineage>
        <taxon>Bacteria</taxon>
        <taxon>Pseudomonadati</taxon>
        <taxon>Pseudomonadota</taxon>
        <taxon>Alphaproteobacteria</taxon>
        <taxon>Rhodobacterales</taxon>
        <taxon>Roseobacteraceae</taxon>
        <taxon>Salipiger</taxon>
    </lineage>
</organism>
<comment type="caution">
    <text evidence="2">The sequence shown here is derived from an EMBL/GenBank/DDBJ whole genome shotgun (WGS) entry which is preliminary data.</text>
</comment>
<gene>
    <name evidence="2" type="ORF">GCM10011415_02060</name>
</gene>
<reference evidence="2" key="2">
    <citation type="submission" date="2020-09" db="EMBL/GenBank/DDBJ databases">
        <authorList>
            <person name="Sun Q."/>
            <person name="Zhou Y."/>
        </authorList>
    </citation>
    <scope>NUCLEOTIDE SEQUENCE</scope>
    <source>
        <strain evidence="2">CGMCC 1.15762</strain>
    </source>
</reference>
<dbReference type="EMBL" id="BMJV01000001">
    <property type="protein sequence ID" value="GGG59729.1"/>
    <property type="molecule type" value="Genomic_DNA"/>
</dbReference>
<evidence type="ECO:0000259" key="1">
    <source>
        <dbReference type="PROSITE" id="PS50943"/>
    </source>
</evidence>
<dbReference type="SUPFAM" id="SSF47413">
    <property type="entry name" value="lambda repressor-like DNA-binding domains"/>
    <property type="match status" value="1"/>
</dbReference>
<dbReference type="Proteomes" id="UP000617145">
    <property type="component" value="Unassembled WGS sequence"/>
</dbReference>
<dbReference type="Pfam" id="PF01381">
    <property type="entry name" value="HTH_3"/>
    <property type="match status" value="1"/>
</dbReference>
<sequence>MKDMVTIPREEYEALLAAREDLEDIAAYDKAKADGGDSIPDAYVGRILDGESPVRVFRDLRGLTQQALADASGVNRAYIAEIEARKKPGSTTALKKLADALGFDLSDLV</sequence>
<keyword evidence="3" id="KW-1185">Reference proteome</keyword>
<dbReference type="InterPro" id="IPR010982">
    <property type="entry name" value="Lambda_DNA-bd_dom_sf"/>
</dbReference>
<name>A0A8J2ZG37_9RHOB</name>
<feature type="domain" description="HTH cro/C1-type" evidence="1">
    <location>
        <begin position="54"/>
        <end position="108"/>
    </location>
</feature>
<dbReference type="PROSITE" id="PS50943">
    <property type="entry name" value="HTH_CROC1"/>
    <property type="match status" value="1"/>
</dbReference>
<reference evidence="2" key="1">
    <citation type="journal article" date="2014" name="Int. J. Syst. Evol. Microbiol.">
        <title>Complete genome sequence of Corynebacterium casei LMG S-19264T (=DSM 44701T), isolated from a smear-ripened cheese.</title>
        <authorList>
            <consortium name="US DOE Joint Genome Institute (JGI-PGF)"/>
            <person name="Walter F."/>
            <person name="Albersmeier A."/>
            <person name="Kalinowski J."/>
            <person name="Ruckert C."/>
        </authorList>
    </citation>
    <scope>NUCLEOTIDE SEQUENCE</scope>
    <source>
        <strain evidence="2">CGMCC 1.15762</strain>
    </source>
</reference>
<proteinExistence type="predicted"/>
<dbReference type="CDD" id="cd00093">
    <property type="entry name" value="HTH_XRE"/>
    <property type="match status" value="1"/>
</dbReference>
<protein>
    <recommendedName>
        <fullName evidence="1">HTH cro/C1-type domain-containing protein</fullName>
    </recommendedName>
</protein>
<dbReference type="RefSeq" id="WP_188787968.1">
    <property type="nucleotide sequence ID" value="NZ_BMJV01000001.1"/>
</dbReference>